<feature type="non-terminal residue" evidence="1">
    <location>
        <position position="1"/>
    </location>
</feature>
<dbReference type="AlphaFoldDB" id="A0A9K3DC88"/>
<evidence type="ECO:0000313" key="1">
    <source>
        <dbReference type="EMBL" id="GIQ92462.1"/>
    </source>
</evidence>
<comment type="caution">
    <text evidence="1">The sequence shown here is derived from an EMBL/GenBank/DDBJ whole genome shotgun (WGS) entry which is preliminary data.</text>
</comment>
<keyword evidence="2" id="KW-1185">Reference proteome</keyword>
<name>A0A9K3DC88_9EUKA</name>
<evidence type="ECO:0000313" key="2">
    <source>
        <dbReference type="Proteomes" id="UP000265618"/>
    </source>
</evidence>
<protein>
    <submittedName>
        <fullName evidence="1">Uncharacterized protein</fullName>
    </submittedName>
</protein>
<organism evidence="1 2">
    <name type="scientific">Kipferlia bialata</name>
    <dbReference type="NCBI Taxonomy" id="797122"/>
    <lineage>
        <taxon>Eukaryota</taxon>
        <taxon>Metamonada</taxon>
        <taxon>Carpediemonas-like organisms</taxon>
        <taxon>Kipferlia</taxon>
    </lineage>
</organism>
<reference evidence="1 2" key="1">
    <citation type="journal article" date="2018" name="PLoS ONE">
        <title>The draft genome of Kipferlia bialata reveals reductive genome evolution in fornicate parasites.</title>
        <authorList>
            <person name="Tanifuji G."/>
            <person name="Takabayashi S."/>
            <person name="Kume K."/>
            <person name="Takagi M."/>
            <person name="Nakayama T."/>
            <person name="Kamikawa R."/>
            <person name="Inagaki Y."/>
            <person name="Hashimoto T."/>
        </authorList>
    </citation>
    <scope>NUCLEOTIDE SEQUENCE [LARGE SCALE GENOMIC DNA]</scope>
    <source>
        <strain evidence="1">NY0173</strain>
    </source>
</reference>
<accession>A0A9K3DC88</accession>
<dbReference type="Proteomes" id="UP000265618">
    <property type="component" value="Unassembled WGS sequence"/>
</dbReference>
<proteinExistence type="predicted"/>
<dbReference type="EMBL" id="BDIP01009771">
    <property type="protein sequence ID" value="GIQ92462.1"/>
    <property type="molecule type" value="Genomic_DNA"/>
</dbReference>
<dbReference type="OrthoDB" id="427368at2759"/>
<gene>
    <name evidence="1" type="ORF">KIPB_016247</name>
</gene>
<sequence length="50" mass="5503">MFKLIDVAAEQQVAAGPLDVTLECGLFWIGLSDTLMPVTMDMWGVVRGYN</sequence>